<keyword evidence="3" id="KW-1185">Reference proteome</keyword>
<dbReference type="EMBL" id="JBHTKX010000004">
    <property type="protein sequence ID" value="MFD1130669.1"/>
    <property type="molecule type" value="Genomic_DNA"/>
</dbReference>
<accession>A0ABW3PVT3</accession>
<keyword evidence="1" id="KW-0472">Membrane</keyword>
<evidence type="ECO:0000313" key="3">
    <source>
        <dbReference type="Proteomes" id="UP001597169"/>
    </source>
</evidence>
<dbReference type="RefSeq" id="WP_090727231.1">
    <property type="nucleotide sequence ID" value="NZ_JBHTKX010000004.1"/>
</dbReference>
<feature type="transmembrane region" description="Helical" evidence="1">
    <location>
        <begin position="322"/>
        <end position="347"/>
    </location>
</feature>
<keyword evidence="1" id="KW-0812">Transmembrane</keyword>
<organism evidence="2 3">
    <name type="scientific">Paenibacillus provencensis</name>
    <dbReference type="NCBI Taxonomy" id="441151"/>
    <lineage>
        <taxon>Bacteria</taxon>
        <taxon>Bacillati</taxon>
        <taxon>Bacillota</taxon>
        <taxon>Bacilli</taxon>
        <taxon>Bacillales</taxon>
        <taxon>Paenibacillaceae</taxon>
        <taxon>Paenibacillus</taxon>
    </lineage>
</organism>
<protein>
    <submittedName>
        <fullName evidence="2">WxL protein peptidoglycan domain-containing protein</fullName>
    </submittedName>
</protein>
<evidence type="ECO:0000313" key="2">
    <source>
        <dbReference type="EMBL" id="MFD1130669.1"/>
    </source>
</evidence>
<proteinExistence type="predicted"/>
<dbReference type="Proteomes" id="UP001597169">
    <property type="component" value="Unassembled WGS sequence"/>
</dbReference>
<keyword evidence="1" id="KW-1133">Transmembrane helix</keyword>
<name>A0ABW3PVT3_9BACL</name>
<comment type="caution">
    <text evidence="2">The sequence shown here is derived from an EMBL/GenBank/DDBJ whole genome shotgun (WGS) entry which is preliminary data.</text>
</comment>
<gene>
    <name evidence="2" type="ORF">ACFQ3J_21230</name>
</gene>
<reference evidence="3" key="1">
    <citation type="journal article" date="2019" name="Int. J. Syst. Evol. Microbiol.">
        <title>The Global Catalogue of Microorganisms (GCM) 10K type strain sequencing project: providing services to taxonomists for standard genome sequencing and annotation.</title>
        <authorList>
            <consortium name="The Broad Institute Genomics Platform"/>
            <consortium name="The Broad Institute Genome Sequencing Center for Infectious Disease"/>
            <person name="Wu L."/>
            <person name="Ma J."/>
        </authorList>
    </citation>
    <scope>NUCLEOTIDE SEQUENCE [LARGE SCALE GENOMIC DNA]</scope>
    <source>
        <strain evidence="3">CCUG 53519</strain>
    </source>
</reference>
<evidence type="ECO:0000256" key="1">
    <source>
        <dbReference type="SAM" id="Phobius"/>
    </source>
</evidence>
<sequence>MKKSSWMLGILCFFFFMVIGNTHVEAQEYVKFLLSPVKEIEQSTGFYRDTVSGGESKTYDFYLQNLKEEPLDVWVYPADAKPGVNGGKLFSGKDEELASVGSWIQPAEPFKVSLKAKEKKKLSFTVNVPKNIVPGQYVGVVAAEESLDNSERRTPEVNSTNAVMLIEKAQRIGVQIVLENQVEQSKHEMSIDDFKHEYIANGFSQFTVKLTNKGTILERPHGVLQVRDSQGNGIFSESFNNQPLEKSIYAGTTADMVYTVQDKVLLPGEYSAIFEANYSADKVSGTFNFTITEAEAQKSQDALNYAGILQKTGIWDWIKNNLALVIVIGILILVFIIGFFILLFLLLKKKKKEKDEKSLKSKLASHQFSASKGTN</sequence>